<organism evidence="8 9">
    <name type="scientific">Sphingopyxis panaciterrulae</name>
    <dbReference type="NCBI Taxonomy" id="462372"/>
    <lineage>
        <taxon>Bacteria</taxon>
        <taxon>Pseudomonadati</taxon>
        <taxon>Pseudomonadota</taxon>
        <taxon>Alphaproteobacteria</taxon>
        <taxon>Sphingomonadales</taxon>
        <taxon>Sphingomonadaceae</taxon>
        <taxon>Sphingopyxis</taxon>
    </lineage>
</organism>
<dbReference type="AlphaFoldDB" id="A0A7W9B737"/>
<dbReference type="InterPro" id="IPR011206">
    <property type="entry name" value="Citrate_lyase_beta/mcl1/mcl2"/>
</dbReference>
<dbReference type="GO" id="GO:0000287">
    <property type="term" value="F:magnesium ion binding"/>
    <property type="evidence" value="ECO:0007669"/>
    <property type="project" value="TreeGrafter"/>
</dbReference>
<feature type="domain" description="HpcH/HpaI aldolase/citrate lyase" evidence="7">
    <location>
        <begin position="6"/>
        <end position="221"/>
    </location>
</feature>
<feature type="binding site" evidence="6">
    <location>
        <position position="153"/>
    </location>
    <ligand>
        <name>Mg(2+)</name>
        <dbReference type="ChEBI" id="CHEBI:18420"/>
    </ligand>
</feature>
<dbReference type="PANTHER" id="PTHR32308">
    <property type="entry name" value="LYASE BETA SUBUNIT, PUTATIVE (AFU_ORTHOLOGUE AFUA_4G13030)-RELATED"/>
    <property type="match status" value="1"/>
</dbReference>
<dbReference type="Pfam" id="PF03328">
    <property type="entry name" value="HpcH_HpaI"/>
    <property type="match status" value="1"/>
</dbReference>
<feature type="binding site" evidence="6">
    <location>
        <position position="127"/>
    </location>
    <ligand>
        <name>Mg(2+)</name>
        <dbReference type="ChEBI" id="CHEBI:18420"/>
    </ligand>
</feature>
<evidence type="ECO:0000256" key="2">
    <source>
        <dbReference type="ARBA" id="ARBA00005568"/>
    </source>
</evidence>
<name>A0A7W9B737_9SPHN</name>
<accession>A0A7W9B737</accession>
<dbReference type="RefSeq" id="WP_184099331.1">
    <property type="nucleotide sequence ID" value="NZ_JACIJH010000009.1"/>
</dbReference>
<keyword evidence="8" id="KW-0456">Lyase</keyword>
<evidence type="ECO:0000259" key="7">
    <source>
        <dbReference type="Pfam" id="PF03328"/>
    </source>
</evidence>
<dbReference type="EC" id="4.1.3.34" evidence="8"/>
<dbReference type="Gene3D" id="3.20.20.60">
    <property type="entry name" value="Phosphoenolpyruvate-binding domains"/>
    <property type="match status" value="1"/>
</dbReference>
<protein>
    <submittedName>
        <fullName evidence="8">Citrate lyase subunit beta/citryl-CoA lyase</fullName>
        <ecNumber evidence="8">4.1.3.34</ecNumber>
    </submittedName>
</protein>
<dbReference type="EMBL" id="JACIJH010000009">
    <property type="protein sequence ID" value="MBB5707471.1"/>
    <property type="molecule type" value="Genomic_DNA"/>
</dbReference>
<dbReference type="PIRSF" id="PIRSF015582">
    <property type="entry name" value="Cit_lyase_B"/>
    <property type="match status" value="1"/>
</dbReference>
<comment type="cofactor">
    <cofactor evidence="1">
        <name>Mg(2+)</name>
        <dbReference type="ChEBI" id="CHEBI:18420"/>
    </cofactor>
</comment>
<evidence type="ECO:0000256" key="4">
    <source>
        <dbReference type="ARBA" id="ARBA00022842"/>
    </source>
</evidence>
<keyword evidence="4 6" id="KW-0460">Magnesium</keyword>
<evidence type="ECO:0000256" key="1">
    <source>
        <dbReference type="ARBA" id="ARBA00001946"/>
    </source>
</evidence>
<dbReference type="InterPro" id="IPR005000">
    <property type="entry name" value="Aldolase/citrate-lyase_domain"/>
</dbReference>
<gene>
    <name evidence="8" type="ORF">FHR21_002837</name>
</gene>
<dbReference type="SUPFAM" id="SSF51621">
    <property type="entry name" value="Phosphoenolpyruvate/pyruvate domain"/>
    <property type="match status" value="1"/>
</dbReference>
<dbReference type="Proteomes" id="UP000537161">
    <property type="component" value="Unassembled WGS sequence"/>
</dbReference>
<evidence type="ECO:0000256" key="3">
    <source>
        <dbReference type="ARBA" id="ARBA00022723"/>
    </source>
</evidence>
<evidence type="ECO:0000313" key="9">
    <source>
        <dbReference type="Proteomes" id="UP000537161"/>
    </source>
</evidence>
<evidence type="ECO:0000313" key="8">
    <source>
        <dbReference type="EMBL" id="MBB5707471.1"/>
    </source>
</evidence>
<dbReference type="InterPro" id="IPR015813">
    <property type="entry name" value="Pyrv/PenolPyrv_kinase-like_dom"/>
</dbReference>
<evidence type="ECO:0000256" key="5">
    <source>
        <dbReference type="PIRSR" id="PIRSR015582-1"/>
    </source>
</evidence>
<feature type="binding site" evidence="5">
    <location>
        <position position="67"/>
    </location>
    <ligand>
        <name>substrate</name>
    </ligand>
</feature>
<dbReference type="GO" id="GO:0006107">
    <property type="term" value="P:oxaloacetate metabolic process"/>
    <property type="evidence" value="ECO:0007669"/>
    <property type="project" value="TreeGrafter"/>
</dbReference>
<dbReference type="PANTHER" id="PTHR32308:SF10">
    <property type="entry name" value="CITRATE LYASE SUBUNIT BETA"/>
    <property type="match status" value="1"/>
</dbReference>
<comment type="caution">
    <text evidence="8">The sequence shown here is derived from an EMBL/GenBank/DDBJ whole genome shotgun (WGS) entry which is preliminary data.</text>
</comment>
<dbReference type="InterPro" id="IPR040442">
    <property type="entry name" value="Pyrv_kinase-like_dom_sf"/>
</dbReference>
<sequence length="285" mass="29253">MIESLKSFLFVPGDNPDRIQKAAGSKADAVIVDLEDSVATGAKDIALVGLNDAHAVLKSAGKACVVRINADPPGTESELRAACECGFDAVMLPKVESPARIEQASALIAHHNPGRGQIPPTIIALVESACGILAAPQITAAVGVSALALGTEDFSLDMGTRPTPDLLDLPVRQIALAARAHRLAALALPLSIAEFRDAEKVSEAAKKAAGLGCTGALCIHPNQVEAVNSAFSPAPADIDEARAILAAWGQSQSLGVAVAQLDGMMIDAPVVARARLTLTRAGEIS</sequence>
<feature type="binding site" evidence="5">
    <location>
        <position position="127"/>
    </location>
    <ligand>
        <name>substrate</name>
    </ligand>
</feature>
<evidence type="ECO:0000256" key="6">
    <source>
        <dbReference type="PIRSR" id="PIRSR015582-2"/>
    </source>
</evidence>
<comment type="similarity">
    <text evidence="2">Belongs to the HpcH/HpaI aldolase family.</text>
</comment>
<keyword evidence="9" id="KW-1185">Reference proteome</keyword>
<keyword evidence="3 6" id="KW-0479">Metal-binding</keyword>
<proteinExistence type="inferred from homology"/>
<reference evidence="8 9" key="1">
    <citation type="submission" date="2020-08" db="EMBL/GenBank/DDBJ databases">
        <title>Genomic Encyclopedia of Type Strains, Phase IV (KMG-IV): sequencing the most valuable type-strain genomes for metagenomic binning, comparative biology and taxonomic classification.</title>
        <authorList>
            <person name="Goeker M."/>
        </authorList>
    </citation>
    <scope>NUCLEOTIDE SEQUENCE [LARGE SCALE GENOMIC DNA]</scope>
    <source>
        <strain evidence="8 9">DSM 27163</strain>
    </source>
</reference>
<dbReference type="GO" id="GO:0008816">
    <property type="term" value="F:citryl-CoA lyase activity"/>
    <property type="evidence" value="ECO:0007669"/>
    <property type="project" value="UniProtKB-EC"/>
</dbReference>